<reference evidence="1" key="2">
    <citation type="submission" date="2020-09" db="EMBL/GenBank/DDBJ databases">
        <authorList>
            <person name="Sun Q."/>
            <person name="Zhou Y."/>
        </authorList>
    </citation>
    <scope>NUCLEOTIDE SEQUENCE</scope>
    <source>
        <strain evidence="1">CGMCC 1.15095</strain>
    </source>
</reference>
<keyword evidence="2" id="KW-1185">Reference proteome</keyword>
<evidence type="ECO:0000313" key="2">
    <source>
        <dbReference type="Proteomes" id="UP000608154"/>
    </source>
</evidence>
<protein>
    <submittedName>
        <fullName evidence="1">Uncharacterized protein</fullName>
    </submittedName>
</protein>
<proteinExistence type="predicted"/>
<dbReference type="AlphaFoldDB" id="A0A916TRR3"/>
<accession>A0A916TRR3</accession>
<dbReference type="Proteomes" id="UP000608154">
    <property type="component" value="Unassembled WGS sequence"/>
</dbReference>
<dbReference type="RefSeq" id="WP_188770529.1">
    <property type="nucleotide sequence ID" value="NZ_BMHK01000009.1"/>
</dbReference>
<name>A0A916TRR3_9SPHN</name>
<evidence type="ECO:0000313" key="1">
    <source>
        <dbReference type="EMBL" id="GGB99476.1"/>
    </source>
</evidence>
<comment type="caution">
    <text evidence="1">The sequence shown here is derived from an EMBL/GenBank/DDBJ whole genome shotgun (WGS) entry which is preliminary data.</text>
</comment>
<sequence length="95" mass="10380">MSDNPSTFHGEPGAASGYGWNDTAELHKCADGGGLFHRFKTIRRGTLAELVDFVMDLPEEKQVDYAIQKGGDHRLTVGEIRALFRRSDFPGNAAG</sequence>
<gene>
    <name evidence="1" type="ORF">GCM10011494_17430</name>
</gene>
<organism evidence="1 2">
    <name type="scientific">Novosphingobium endophyticum</name>
    <dbReference type="NCBI Taxonomy" id="1955250"/>
    <lineage>
        <taxon>Bacteria</taxon>
        <taxon>Pseudomonadati</taxon>
        <taxon>Pseudomonadota</taxon>
        <taxon>Alphaproteobacteria</taxon>
        <taxon>Sphingomonadales</taxon>
        <taxon>Sphingomonadaceae</taxon>
        <taxon>Novosphingobium</taxon>
    </lineage>
</organism>
<reference evidence="1" key="1">
    <citation type="journal article" date="2014" name="Int. J. Syst. Evol. Microbiol.">
        <title>Complete genome sequence of Corynebacterium casei LMG S-19264T (=DSM 44701T), isolated from a smear-ripened cheese.</title>
        <authorList>
            <consortium name="US DOE Joint Genome Institute (JGI-PGF)"/>
            <person name="Walter F."/>
            <person name="Albersmeier A."/>
            <person name="Kalinowski J."/>
            <person name="Ruckert C."/>
        </authorList>
    </citation>
    <scope>NUCLEOTIDE SEQUENCE</scope>
    <source>
        <strain evidence="1">CGMCC 1.15095</strain>
    </source>
</reference>
<dbReference type="EMBL" id="BMHK01000009">
    <property type="protein sequence ID" value="GGB99476.1"/>
    <property type="molecule type" value="Genomic_DNA"/>
</dbReference>